<proteinExistence type="predicted"/>
<dbReference type="Proteomes" id="UP000278164">
    <property type="component" value="Unassembled WGS sequence"/>
</dbReference>
<evidence type="ECO:0000313" key="1">
    <source>
        <dbReference type="EMBL" id="RLT72243.1"/>
    </source>
</evidence>
<sequence length="147" mass="17103">MLIHIRSVKKGDPGGKNRVIPVYECPFTTTHDPVLDYLRCPTAVSALPNDTYRIHFCRLKGIQNTVFSQKRPCITCVLPLFWQTKETALSRYAAPFDQNVTKDRITITNMLSRKSEAQSYQAQEIFCEKTRQIFENIYFCQVFMLKE</sequence>
<protein>
    <submittedName>
        <fullName evidence="1">Uncharacterized protein</fullName>
    </submittedName>
</protein>
<organism evidence="1 2">
    <name type="scientific">Parabacteroides distasonis</name>
    <dbReference type="NCBI Taxonomy" id="823"/>
    <lineage>
        <taxon>Bacteria</taxon>
        <taxon>Pseudomonadati</taxon>
        <taxon>Bacteroidota</taxon>
        <taxon>Bacteroidia</taxon>
        <taxon>Bacteroidales</taxon>
        <taxon>Tannerellaceae</taxon>
        <taxon>Parabacteroides</taxon>
    </lineage>
</organism>
<reference evidence="1 2" key="1">
    <citation type="submission" date="2018-09" db="EMBL/GenBank/DDBJ databases">
        <title>Murine metabolic-syndrome-specific gut microbial biobank.</title>
        <authorList>
            <person name="Liu C."/>
        </authorList>
    </citation>
    <scope>NUCLEOTIDE SEQUENCE [LARGE SCALE GENOMIC DNA]</scope>
    <source>
        <strain evidence="1 2">8-P5</strain>
    </source>
</reference>
<comment type="caution">
    <text evidence="1">The sequence shown here is derived from an EMBL/GenBank/DDBJ whole genome shotgun (WGS) entry which is preliminary data.</text>
</comment>
<accession>A0A3L7ZPN9</accession>
<dbReference type="EMBL" id="RAYI01000051">
    <property type="protein sequence ID" value="RLT72243.1"/>
    <property type="molecule type" value="Genomic_DNA"/>
</dbReference>
<dbReference type="AlphaFoldDB" id="A0A3L7ZPN9"/>
<evidence type="ECO:0000313" key="2">
    <source>
        <dbReference type="Proteomes" id="UP000278164"/>
    </source>
</evidence>
<name>A0A3L7ZPN9_PARDI</name>
<gene>
    <name evidence="1" type="ORF">D7V78_16910</name>
</gene>